<dbReference type="Proteomes" id="UP000809431">
    <property type="component" value="Unassembled WGS sequence"/>
</dbReference>
<organism evidence="8 9">
    <name type="scientific">Jeongeupia naejangsanensis</name>
    <dbReference type="NCBI Taxonomy" id="613195"/>
    <lineage>
        <taxon>Bacteria</taxon>
        <taxon>Pseudomonadati</taxon>
        <taxon>Pseudomonadota</taxon>
        <taxon>Betaproteobacteria</taxon>
        <taxon>Neisseriales</taxon>
        <taxon>Chitinibacteraceae</taxon>
        <taxon>Jeongeupia</taxon>
    </lineage>
</organism>
<name>A0ABS2BNP5_9NEIS</name>
<evidence type="ECO:0000256" key="5">
    <source>
        <dbReference type="ARBA" id="ARBA00023136"/>
    </source>
</evidence>
<keyword evidence="3 6" id="KW-0812">Transmembrane</keyword>
<dbReference type="PANTHER" id="PTHR33406:SF13">
    <property type="entry name" value="MEMBRANE PROTEIN YDFJ"/>
    <property type="match status" value="1"/>
</dbReference>
<keyword evidence="8" id="KW-0449">Lipoprotein</keyword>
<dbReference type="Pfam" id="PF03176">
    <property type="entry name" value="MMPL"/>
    <property type="match status" value="2"/>
</dbReference>
<reference evidence="8 9" key="1">
    <citation type="submission" date="2021-01" db="EMBL/GenBank/DDBJ databases">
        <title>Draft Genome Sequence and Polyhydroxyalkanoate Biosynthetic Potential of Jeongeupia naejangsanensis Type Strain DSM 24253.</title>
        <authorList>
            <person name="Turrini P."/>
            <person name="Artuso I."/>
            <person name="Lugli G.A."/>
            <person name="Frangipani E."/>
            <person name="Ventura M."/>
            <person name="Visca P."/>
        </authorList>
    </citation>
    <scope>NUCLEOTIDE SEQUENCE [LARGE SCALE GENOMIC DNA]</scope>
    <source>
        <strain evidence="8 9">DSM 24253</strain>
    </source>
</reference>
<protein>
    <submittedName>
        <fullName evidence="8">Outer membrane lipoprotein-sorting protein</fullName>
    </submittedName>
</protein>
<feature type="transmembrane region" description="Helical" evidence="6">
    <location>
        <begin position="735"/>
        <end position="762"/>
    </location>
</feature>
<evidence type="ECO:0000313" key="8">
    <source>
        <dbReference type="EMBL" id="MBM3117035.1"/>
    </source>
</evidence>
<dbReference type="InterPro" id="IPR033399">
    <property type="entry name" value="TP_0789-like"/>
</dbReference>
<dbReference type="InterPro" id="IPR004869">
    <property type="entry name" value="MMPL_dom"/>
</dbReference>
<accession>A0ABS2BNP5</accession>
<comment type="caution">
    <text evidence="8">The sequence shown here is derived from an EMBL/GenBank/DDBJ whole genome shotgun (WGS) entry which is preliminary data.</text>
</comment>
<evidence type="ECO:0000256" key="4">
    <source>
        <dbReference type="ARBA" id="ARBA00022989"/>
    </source>
</evidence>
<keyword evidence="9" id="KW-1185">Reference proteome</keyword>
<dbReference type="EMBL" id="JAESND010000008">
    <property type="protein sequence ID" value="MBM3117035.1"/>
    <property type="molecule type" value="Genomic_DNA"/>
</dbReference>
<evidence type="ECO:0000259" key="7">
    <source>
        <dbReference type="PROSITE" id="PS50156"/>
    </source>
</evidence>
<dbReference type="InterPro" id="IPR050545">
    <property type="entry name" value="Mycobact_MmpL"/>
</dbReference>
<keyword evidence="4 6" id="KW-1133">Transmembrane helix</keyword>
<proteinExistence type="predicted"/>
<feature type="transmembrane region" description="Helical" evidence="6">
    <location>
        <begin position="351"/>
        <end position="373"/>
    </location>
</feature>
<dbReference type="Gene3D" id="1.20.1640.10">
    <property type="entry name" value="Multidrug efflux transporter AcrB transmembrane domain"/>
    <property type="match status" value="2"/>
</dbReference>
<feature type="transmembrane region" description="Helical" evidence="6">
    <location>
        <begin position="325"/>
        <end position="345"/>
    </location>
</feature>
<dbReference type="PROSITE" id="PS50156">
    <property type="entry name" value="SSD"/>
    <property type="match status" value="1"/>
</dbReference>
<dbReference type="PANTHER" id="PTHR33406">
    <property type="entry name" value="MEMBRANE PROTEIN MJ1562-RELATED"/>
    <property type="match status" value="1"/>
</dbReference>
<feature type="transmembrane region" description="Helical" evidence="6">
    <location>
        <begin position="712"/>
        <end position="729"/>
    </location>
</feature>
<dbReference type="Pfam" id="PF17131">
    <property type="entry name" value="LolA_like"/>
    <property type="match status" value="1"/>
</dbReference>
<feature type="domain" description="SSD" evidence="7">
    <location>
        <begin position="246"/>
        <end position="376"/>
    </location>
</feature>
<keyword evidence="5 6" id="KW-0472">Membrane</keyword>
<dbReference type="InterPro" id="IPR000731">
    <property type="entry name" value="SSD"/>
</dbReference>
<evidence type="ECO:0000256" key="1">
    <source>
        <dbReference type="ARBA" id="ARBA00004651"/>
    </source>
</evidence>
<gene>
    <name evidence="8" type="ORF">JMJ54_14460</name>
</gene>
<evidence type="ECO:0000313" key="9">
    <source>
        <dbReference type="Proteomes" id="UP000809431"/>
    </source>
</evidence>
<feature type="transmembrane region" description="Helical" evidence="6">
    <location>
        <begin position="668"/>
        <end position="686"/>
    </location>
</feature>
<evidence type="ECO:0000256" key="6">
    <source>
        <dbReference type="SAM" id="Phobius"/>
    </source>
</evidence>
<feature type="transmembrane region" description="Helical" evidence="6">
    <location>
        <begin position="783"/>
        <end position="806"/>
    </location>
</feature>
<dbReference type="Gene3D" id="2.50.20.10">
    <property type="entry name" value="Lipoprotein localisation LolA/LolB/LppX"/>
    <property type="match status" value="1"/>
</dbReference>
<evidence type="ECO:0000256" key="2">
    <source>
        <dbReference type="ARBA" id="ARBA00022475"/>
    </source>
</evidence>
<sequence length="1061" mass="116618">MFTKYIGQIIRWRFLVILATFLVTGFMMSQMRHLQVIIDPNQMLPQKHPYVIGTNLAEKVFGSNYVLVVAVAPKHGDIYQPAVLDRVRTISDGLRTLPNVKPETLMSLSAKRAKGIAGNDEGLEVKPMLHGATIDADAIAKLKTAIQRNPIYSGVVVSDARDMATISIAVEKGAKGFTPTLEAAYKLVQPLANNDISVAVSGTPMFVYYVEKYTQRMALLFPIALLLVGLLHFEAFRTWQGFFLPLVTAFLSVLWGLGMMGIAKVPLDAFNASTPILILAVTAGHAVQLLKRYYEEFELAVKNGLAPKAANREAVIRSMSKVGPVMLAAGIVAVIGFLSLMSFEIATIRNFGIFTGLGILSGLIIELTFIPAVRSWLKAPKVRTTKPRFDVLSPVIGLIKRAISPRQFGKIHFAFLLIVIVSAFGLTHLKVENSNKSFFAANLPFQLDDKLINEKMAGTNTLYVVFEGNAHDVIKDPKVLQLIEQTQRFLETQPGIGKTISVVDLLKRMNQAMHADSPAAMSIPASRDLVSQYLLLYSMSGEPADFDRYVDYNYQYANITAFVKHDNSGQIQKVISNTKAFLAQHNDPRIKIYFGGSVPQSTALSESLVNGKLQNVLQIGLVIFAVSLLLFRSLLGALLVVTPLAITALVNFGVMGLTGIPLNTPNAITAPMAIGIGADYAIYLLYRIREELQFHPTLEAAIDSAIESAGRAILYVGTAIGGGYSVLMLSKGFNIHIWSGILIVMSMVVSVATTLLLLPSLIQLLKPAFLLKRMDRKSQTVNVAGTALGTAGSTSGMLMVAAVLGLGTLSLPREAKATSAPADSVMEKNYVANRFTDSTSKATFQLINKNGDRRVRETFGATQMQDNTVDTKRMTRFMSPTDIKNTVILLAEHSDRDDDMWIYMPALKKTRRLTSANKNESFAGTDMSYGDVIGHKVSEWTHKVVGNATIANKPVVMIESLPKDAKVAEQAGYSKRVSWIDEESFLALKTEFYDDGKQLLKVATLSNLVNVDVAKRRWQPMHMEVQNVQTGHKTVIDWYDFKANQGVKGLYFTPRYLETEL</sequence>
<comment type="subcellular location">
    <subcellularLocation>
        <location evidence="1">Cell membrane</location>
        <topology evidence="1">Multi-pass membrane protein</topology>
    </subcellularLocation>
</comment>
<dbReference type="CDD" id="cd16329">
    <property type="entry name" value="LolA_like"/>
    <property type="match status" value="1"/>
</dbReference>
<feature type="transmembrane region" description="Helical" evidence="6">
    <location>
        <begin position="411"/>
        <end position="429"/>
    </location>
</feature>
<evidence type="ECO:0000256" key="3">
    <source>
        <dbReference type="ARBA" id="ARBA00022692"/>
    </source>
</evidence>
<feature type="transmembrane region" description="Helical" evidence="6">
    <location>
        <begin position="638"/>
        <end position="662"/>
    </location>
</feature>
<feature type="transmembrane region" description="Helical" evidence="6">
    <location>
        <begin position="217"/>
        <end position="235"/>
    </location>
</feature>
<dbReference type="RefSeq" id="WP_203539266.1">
    <property type="nucleotide sequence ID" value="NZ_JAESND010000008.1"/>
</dbReference>
<keyword evidence="2" id="KW-1003">Cell membrane</keyword>
<feature type="transmembrane region" description="Helical" evidence="6">
    <location>
        <begin position="242"/>
        <end position="263"/>
    </location>
</feature>
<dbReference type="SUPFAM" id="SSF82866">
    <property type="entry name" value="Multidrug efflux transporter AcrB transmembrane domain"/>
    <property type="match status" value="2"/>
</dbReference>